<evidence type="ECO:0000256" key="3">
    <source>
        <dbReference type="ARBA" id="ARBA00022840"/>
    </source>
</evidence>
<dbReference type="Pfam" id="PF00005">
    <property type="entry name" value="ABC_tran"/>
    <property type="match status" value="1"/>
</dbReference>
<comment type="similarity">
    <text evidence="4">Belongs to the ABC transporter superfamily. Macrolide exporter (TC 3.A.1.122) family.</text>
</comment>
<dbReference type="GO" id="GO:0016887">
    <property type="term" value="F:ATP hydrolysis activity"/>
    <property type="evidence" value="ECO:0007669"/>
    <property type="project" value="InterPro"/>
</dbReference>
<feature type="domain" description="ABC transporter" evidence="5">
    <location>
        <begin position="15"/>
        <end position="233"/>
    </location>
</feature>
<keyword evidence="1" id="KW-0813">Transport</keyword>
<evidence type="ECO:0000256" key="4">
    <source>
        <dbReference type="ARBA" id="ARBA00038388"/>
    </source>
</evidence>
<name>A0A518BHW9_9BACT</name>
<dbReference type="GO" id="GO:0022857">
    <property type="term" value="F:transmembrane transporter activity"/>
    <property type="evidence" value="ECO:0007669"/>
    <property type="project" value="TreeGrafter"/>
</dbReference>
<dbReference type="GO" id="GO:0005524">
    <property type="term" value="F:ATP binding"/>
    <property type="evidence" value="ECO:0007669"/>
    <property type="project" value="UniProtKB-KW"/>
</dbReference>
<dbReference type="CDD" id="cd03255">
    <property type="entry name" value="ABC_MJ0796_LolCDE_FtsE"/>
    <property type="match status" value="1"/>
</dbReference>
<dbReference type="Proteomes" id="UP000316921">
    <property type="component" value="Chromosome"/>
</dbReference>
<keyword evidence="7" id="KW-1185">Reference proteome</keyword>
<evidence type="ECO:0000313" key="6">
    <source>
        <dbReference type="EMBL" id="QDU66578.1"/>
    </source>
</evidence>
<dbReference type="InterPro" id="IPR015854">
    <property type="entry name" value="ABC_transpr_LolD-like"/>
</dbReference>
<gene>
    <name evidence="6" type="ORF">Pla133_16540</name>
</gene>
<dbReference type="GO" id="GO:0098796">
    <property type="term" value="C:membrane protein complex"/>
    <property type="evidence" value="ECO:0007669"/>
    <property type="project" value="UniProtKB-ARBA"/>
</dbReference>
<dbReference type="AlphaFoldDB" id="A0A518BHW9"/>
<dbReference type="Gene3D" id="3.40.50.300">
    <property type="entry name" value="P-loop containing nucleotide triphosphate hydrolases"/>
    <property type="match status" value="1"/>
</dbReference>
<accession>A0A518BHW9</accession>
<evidence type="ECO:0000256" key="2">
    <source>
        <dbReference type="ARBA" id="ARBA00022741"/>
    </source>
</evidence>
<dbReference type="InterPro" id="IPR017871">
    <property type="entry name" value="ABC_transporter-like_CS"/>
</dbReference>
<organism evidence="6 7">
    <name type="scientific">Engelhardtia mirabilis</name>
    <dbReference type="NCBI Taxonomy" id="2528011"/>
    <lineage>
        <taxon>Bacteria</taxon>
        <taxon>Pseudomonadati</taxon>
        <taxon>Planctomycetota</taxon>
        <taxon>Planctomycetia</taxon>
        <taxon>Planctomycetia incertae sedis</taxon>
        <taxon>Engelhardtia</taxon>
    </lineage>
</organism>
<keyword evidence="3 6" id="KW-0067">ATP-binding</keyword>
<dbReference type="InterPro" id="IPR003593">
    <property type="entry name" value="AAA+_ATPase"/>
</dbReference>
<dbReference type="SUPFAM" id="SSF52540">
    <property type="entry name" value="P-loop containing nucleoside triphosphate hydrolases"/>
    <property type="match status" value="1"/>
</dbReference>
<dbReference type="PANTHER" id="PTHR24220">
    <property type="entry name" value="IMPORT ATP-BINDING PROTEIN"/>
    <property type="match status" value="1"/>
</dbReference>
<evidence type="ECO:0000259" key="5">
    <source>
        <dbReference type="PROSITE" id="PS50893"/>
    </source>
</evidence>
<dbReference type="EMBL" id="CP036287">
    <property type="protein sequence ID" value="QDU66578.1"/>
    <property type="molecule type" value="Genomic_DNA"/>
</dbReference>
<dbReference type="GO" id="GO:0005886">
    <property type="term" value="C:plasma membrane"/>
    <property type="evidence" value="ECO:0007669"/>
    <property type="project" value="TreeGrafter"/>
</dbReference>
<dbReference type="InterPro" id="IPR003439">
    <property type="entry name" value="ABC_transporter-like_ATP-bd"/>
</dbReference>
<sequence length="235" mass="25271">MTAPEIHNTGGPAAVQTHGLVRRVSEGGVEREILRGVDLRLERGEFVALLGRSGSGKSTLLNLLGGLDAPDEGEIWIDDQRVDTLDETARTVLRRRRIGFVFQAFNLVPTLTVLENVLLPLELDGRADRAARARARELLVDVGLGDRADSFPDRLSGGEQQRVAVARALAGEPALVLADEPTGNLDHETGNGVLDLLERLVRERGVTLLVVTHSAEAAGRADRALEMDDGRLVGG</sequence>
<dbReference type="PANTHER" id="PTHR24220:SF685">
    <property type="entry name" value="ABC TRANSPORTER RELATED"/>
    <property type="match status" value="1"/>
</dbReference>
<keyword evidence="2" id="KW-0547">Nucleotide-binding</keyword>
<dbReference type="PROSITE" id="PS50893">
    <property type="entry name" value="ABC_TRANSPORTER_2"/>
    <property type="match status" value="1"/>
</dbReference>
<dbReference type="InterPro" id="IPR027417">
    <property type="entry name" value="P-loop_NTPase"/>
</dbReference>
<protein>
    <submittedName>
        <fullName evidence="6">Putative ABC transporter ATP-binding protein</fullName>
    </submittedName>
</protein>
<dbReference type="FunFam" id="3.40.50.300:FF:000032">
    <property type="entry name" value="Export ABC transporter ATP-binding protein"/>
    <property type="match status" value="1"/>
</dbReference>
<dbReference type="KEGG" id="pbap:Pla133_16540"/>
<evidence type="ECO:0000256" key="1">
    <source>
        <dbReference type="ARBA" id="ARBA00022448"/>
    </source>
</evidence>
<reference evidence="6 7" key="1">
    <citation type="submission" date="2019-02" db="EMBL/GenBank/DDBJ databases">
        <title>Deep-cultivation of Planctomycetes and their phenomic and genomic characterization uncovers novel biology.</title>
        <authorList>
            <person name="Wiegand S."/>
            <person name="Jogler M."/>
            <person name="Boedeker C."/>
            <person name="Pinto D."/>
            <person name="Vollmers J."/>
            <person name="Rivas-Marin E."/>
            <person name="Kohn T."/>
            <person name="Peeters S.H."/>
            <person name="Heuer A."/>
            <person name="Rast P."/>
            <person name="Oberbeckmann S."/>
            <person name="Bunk B."/>
            <person name="Jeske O."/>
            <person name="Meyerdierks A."/>
            <person name="Storesund J.E."/>
            <person name="Kallscheuer N."/>
            <person name="Luecker S."/>
            <person name="Lage O.M."/>
            <person name="Pohl T."/>
            <person name="Merkel B.J."/>
            <person name="Hornburger P."/>
            <person name="Mueller R.-W."/>
            <person name="Bruemmer F."/>
            <person name="Labrenz M."/>
            <person name="Spormann A.M."/>
            <person name="Op den Camp H."/>
            <person name="Overmann J."/>
            <person name="Amann R."/>
            <person name="Jetten M.S.M."/>
            <person name="Mascher T."/>
            <person name="Medema M.H."/>
            <person name="Devos D.P."/>
            <person name="Kaster A.-K."/>
            <person name="Ovreas L."/>
            <person name="Rohde M."/>
            <person name="Galperin M.Y."/>
            <person name="Jogler C."/>
        </authorList>
    </citation>
    <scope>NUCLEOTIDE SEQUENCE [LARGE SCALE GENOMIC DNA]</scope>
    <source>
        <strain evidence="6 7">Pla133</strain>
    </source>
</reference>
<evidence type="ECO:0000313" key="7">
    <source>
        <dbReference type="Proteomes" id="UP000316921"/>
    </source>
</evidence>
<dbReference type="SMART" id="SM00382">
    <property type="entry name" value="AAA"/>
    <property type="match status" value="1"/>
</dbReference>
<proteinExistence type="inferred from homology"/>
<dbReference type="PROSITE" id="PS00211">
    <property type="entry name" value="ABC_TRANSPORTER_1"/>
    <property type="match status" value="1"/>
</dbReference>
<dbReference type="RefSeq" id="WP_145064402.1">
    <property type="nucleotide sequence ID" value="NZ_CP036287.1"/>
</dbReference>
<dbReference type="InterPro" id="IPR017911">
    <property type="entry name" value="MacB-like_ATP-bd"/>
</dbReference>